<protein>
    <submittedName>
        <fullName evidence="1">Uncharacterized protein</fullName>
    </submittedName>
</protein>
<gene>
    <name evidence="1" type="ORF">BV25DRAFT_1831001</name>
</gene>
<sequence length="138" mass="14946">MHRSSSSLRVGWLQVGCASSRPLRQYSLARALLRRISRCDPCAKTEEAIAGMPRCLRPAINAIHSLVACADTSLFYIWLAIEAASISLLSFWKFEGSSRAPKLLNIACHASTGICISPAPARDGSAHRRAADVPSVRV</sequence>
<keyword evidence="2" id="KW-1185">Reference proteome</keyword>
<name>A0ACB8SPB7_9AGAM</name>
<dbReference type="EMBL" id="MU277245">
    <property type="protein sequence ID" value="KAI0057576.1"/>
    <property type="molecule type" value="Genomic_DNA"/>
</dbReference>
<evidence type="ECO:0000313" key="2">
    <source>
        <dbReference type="Proteomes" id="UP000814140"/>
    </source>
</evidence>
<accession>A0ACB8SPB7</accession>
<reference evidence="1" key="1">
    <citation type="submission" date="2021-03" db="EMBL/GenBank/DDBJ databases">
        <authorList>
            <consortium name="DOE Joint Genome Institute"/>
            <person name="Ahrendt S."/>
            <person name="Looney B.P."/>
            <person name="Miyauchi S."/>
            <person name="Morin E."/>
            <person name="Drula E."/>
            <person name="Courty P.E."/>
            <person name="Chicoki N."/>
            <person name="Fauchery L."/>
            <person name="Kohler A."/>
            <person name="Kuo A."/>
            <person name="Labutti K."/>
            <person name="Pangilinan J."/>
            <person name="Lipzen A."/>
            <person name="Riley R."/>
            <person name="Andreopoulos W."/>
            <person name="He G."/>
            <person name="Johnson J."/>
            <person name="Barry K.W."/>
            <person name="Grigoriev I.V."/>
            <person name="Nagy L."/>
            <person name="Hibbett D."/>
            <person name="Henrissat B."/>
            <person name="Matheny P.B."/>
            <person name="Labbe J."/>
            <person name="Martin F."/>
        </authorList>
    </citation>
    <scope>NUCLEOTIDE SEQUENCE</scope>
    <source>
        <strain evidence="1">HHB10654</strain>
    </source>
</reference>
<organism evidence="1 2">
    <name type="scientific">Artomyces pyxidatus</name>
    <dbReference type="NCBI Taxonomy" id="48021"/>
    <lineage>
        <taxon>Eukaryota</taxon>
        <taxon>Fungi</taxon>
        <taxon>Dikarya</taxon>
        <taxon>Basidiomycota</taxon>
        <taxon>Agaricomycotina</taxon>
        <taxon>Agaricomycetes</taxon>
        <taxon>Russulales</taxon>
        <taxon>Auriscalpiaceae</taxon>
        <taxon>Artomyces</taxon>
    </lineage>
</organism>
<evidence type="ECO:0000313" key="1">
    <source>
        <dbReference type="EMBL" id="KAI0057576.1"/>
    </source>
</evidence>
<proteinExistence type="predicted"/>
<comment type="caution">
    <text evidence="1">The sequence shown here is derived from an EMBL/GenBank/DDBJ whole genome shotgun (WGS) entry which is preliminary data.</text>
</comment>
<dbReference type="Proteomes" id="UP000814140">
    <property type="component" value="Unassembled WGS sequence"/>
</dbReference>
<reference evidence="1" key="2">
    <citation type="journal article" date="2022" name="New Phytol.">
        <title>Evolutionary transition to the ectomycorrhizal habit in the genomes of a hyperdiverse lineage of mushroom-forming fungi.</title>
        <authorList>
            <person name="Looney B."/>
            <person name="Miyauchi S."/>
            <person name="Morin E."/>
            <person name="Drula E."/>
            <person name="Courty P.E."/>
            <person name="Kohler A."/>
            <person name="Kuo A."/>
            <person name="LaButti K."/>
            <person name="Pangilinan J."/>
            <person name="Lipzen A."/>
            <person name="Riley R."/>
            <person name="Andreopoulos W."/>
            <person name="He G."/>
            <person name="Johnson J."/>
            <person name="Nolan M."/>
            <person name="Tritt A."/>
            <person name="Barry K.W."/>
            <person name="Grigoriev I.V."/>
            <person name="Nagy L.G."/>
            <person name="Hibbett D."/>
            <person name="Henrissat B."/>
            <person name="Matheny P.B."/>
            <person name="Labbe J."/>
            <person name="Martin F.M."/>
        </authorList>
    </citation>
    <scope>NUCLEOTIDE SEQUENCE</scope>
    <source>
        <strain evidence="1">HHB10654</strain>
    </source>
</reference>